<feature type="transmembrane region" description="Helical" evidence="6">
    <location>
        <begin position="420"/>
        <end position="439"/>
    </location>
</feature>
<dbReference type="PANTHER" id="PTHR23051:SF0">
    <property type="entry name" value="SOLUTE CARRIER FAMILY 35 MEMBER F5"/>
    <property type="match status" value="1"/>
</dbReference>
<keyword evidence="4 6" id="KW-0472">Membrane</keyword>
<evidence type="ECO:0000256" key="2">
    <source>
        <dbReference type="ARBA" id="ARBA00022692"/>
    </source>
</evidence>
<dbReference type="Pfam" id="PF16913">
    <property type="entry name" value="PUNUT"/>
    <property type="match status" value="1"/>
</dbReference>
<dbReference type="InterPro" id="IPR037185">
    <property type="entry name" value="EmrE-like"/>
</dbReference>
<evidence type="ECO:0000256" key="6">
    <source>
        <dbReference type="SAM" id="Phobius"/>
    </source>
</evidence>
<evidence type="ECO:0000256" key="3">
    <source>
        <dbReference type="ARBA" id="ARBA00022989"/>
    </source>
</evidence>
<evidence type="ECO:0000256" key="1">
    <source>
        <dbReference type="ARBA" id="ARBA00004141"/>
    </source>
</evidence>
<keyword evidence="3 6" id="KW-1133">Transmembrane helix</keyword>
<proteinExistence type="predicted"/>
<gene>
    <name evidence="7" type="ORF">C9374_011689</name>
</gene>
<evidence type="ECO:0000313" key="7">
    <source>
        <dbReference type="EMBL" id="KAG2373804.1"/>
    </source>
</evidence>
<keyword evidence="2 6" id="KW-0812">Transmembrane</keyword>
<evidence type="ECO:0008006" key="9">
    <source>
        <dbReference type="Google" id="ProtNLM"/>
    </source>
</evidence>
<dbReference type="PANTHER" id="PTHR23051">
    <property type="entry name" value="SOLUTE CARRIER FAMILY 35, MEMBER F5"/>
    <property type="match status" value="1"/>
</dbReference>
<dbReference type="Proteomes" id="UP000816034">
    <property type="component" value="Unassembled WGS sequence"/>
</dbReference>
<feature type="transmembrane region" description="Helical" evidence="6">
    <location>
        <begin position="147"/>
        <end position="169"/>
    </location>
</feature>
<dbReference type="EMBL" id="PYSW02000050">
    <property type="protein sequence ID" value="KAG2373804.1"/>
    <property type="molecule type" value="Genomic_DNA"/>
</dbReference>
<sequence length="594" mass="65683">MQSSESSSSNSSLELQQDHHGPLTTLTSATTLHVERSSSSHPLRDDFSSSLLHHETPIENRHELQGNTTTPIATLSEVHNDPFISPSIPHDDNNSHYSISPPMNSAASLIQASSSPSTAGSPKSLVSPFSSSSNNKTILMKSLFRKLIGMICIVAVVILWVLGGVVIQFIYGNMSYDKPFFVTYVSTNLFSIYLLGFVFMGSWRRPLVKGLKWLLKGLISLVIPSKVLNYFGMVKYSREDGRRRDLYGTSRVVIRRVNGYQKVESSSTSLESKEMSPNETALGVINYENSNREEKVEENIEEITQEGAMKKDGKGKENHQDHSGDVNVGKTFRLAVVVTFFWFFSNTAYNYALSYTSVASDTIISNTSCLFTFIFGLLIGVEKNFSIIRFFAILVTLSGVVLVTFSDASHNGSGAKKDTILGNMLSLLAAVGYGIYSSLLKKYEEGVSMAMMFGFVGILNLIFNWPILFILWGTSVEIFQAPSWKVFIAMVLNSLISAVFSDLLWALAVVLTSPVIATVGLTLTIPFAIICDMVFKSDFSAFNVMYAMGTVCVLIGFISVNISYYLPKRITKFDQPYFCSVPFLMEKITNCGKS</sequence>
<evidence type="ECO:0000313" key="8">
    <source>
        <dbReference type="Proteomes" id="UP000816034"/>
    </source>
</evidence>
<feature type="compositionally biased region" description="Low complexity" evidence="5">
    <location>
        <begin position="1"/>
        <end position="15"/>
    </location>
</feature>
<dbReference type="GO" id="GO:0016020">
    <property type="term" value="C:membrane"/>
    <property type="evidence" value="ECO:0007669"/>
    <property type="project" value="UniProtKB-SubCell"/>
</dbReference>
<protein>
    <recommendedName>
        <fullName evidence="9">EamA domain-containing protein</fullName>
    </recommendedName>
</protein>
<feature type="transmembrane region" description="Helical" evidence="6">
    <location>
        <begin position="544"/>
        <end position="566"/>
    </location>
</feature>
<feature type="transmembrane region" description="Helical" evidence="6">
    <location>
        <begin position="363"/>
        <end position="381"/>
    </location>
</feature>
<feature type="transmembrane region" description="Helical" evidence="6">
    <location>
        <begin position="514"/>
        <end position="535"/>
    </location>
</feature>
<organism evidence="7 8">
    <name type="scientific">Naegleria lovaniensis</name>
    <name type="common">Amoeba</name>
    <dbReference type="NCBI Taxonomy" id="51637"/>
    <lineage>
        <taxon>Eukaryota</taxon>
        <taxon>Discoba</taxon>
        <taxon>Heterolobosea</taxon>
        <taxon>Tetramitia</taxon>
        <taxon>Eutetramitia</taxon>
        <taxon>Vahlkampfiidae</taxon>
        <taxon>Naegleria</taxon>
    </lineage>
</organism>
<feature type="transmembrane region" description="Helical" evidence="6">
    <location>
        <begin position="486"/>
        <end position="508"/>
    </location>
</feature>
<dbReference type="RefSeq" id="XP_044542978.1">
    <property type="nucleotide sequence ID" value="XM_044687372.1"/>
</dbReference>
<feature type="transmembrane region" description="Helical" evidence="6">
    <location>
        <begin position="451"/>
        <end position="474"/>
    </location>
</feature>
<feature type="transmembrane region" description="Helical" evidence="6">
    <location>
        <begin position="387"/>
        <end position="408"/>
    </location>
</feature>
<comment type="caution">
    <text evidence="7">The sequence shown here is derived from an EMBL/GenBank/DDBJ whole genome shotgun (WGS) entry which is preliminary data.</text>
</comment>
<accession>A0AA88KEM1</accession>
<reference evidence="7 8" key="1">
    <citation type="journal article" date="2018" name="BMC Genomics">
        <title>The genome of Naegleria lovaniensis, the basis for a comparative approach to unravel pathogenicity factors of the human pathogenic amoeba N. fowleri.</title>
        <authorList>
            <person name="Liechti N."/>
            <person name="Schurch N."/>
            <person name="Bruggmann R."/>
            <person name="Wittwer M."/>
        </authorList>
    </citation>
    <scope>NUCLEOTIDE SEQUENCE [LARGE SCALE GENOMIC DNA]</scope>
    <source>
        <strain evidence="7 8">ATCC 30569</strain>
    </source>
</reference>
<feature type="transmembrane region" description="Helical" evidence="6">
    <location>
        <begin position="181"/>
        <end position="201"/>
    </location>
</feature>
<dbReference type="GeneID" id="68104143"/>
<comment type="subcellular location">
    <subcellularLocation>
        <location evidence="1">Membrane</location>
        <topology evidence="1">Multi-pass membrane protein</topology>
    </subcellularLocation>
</comment>
<evidence type="ECO:0000256" key="4">
    <source>
        <dbReference type="ARBA" id="ARBA00023136"/>
    </source>
</evidence>
<keyword evidence="8" id="KW-1185">Reference proteome</keyword>
<name>A0AA88KEM1_NAELO</name>
<evidence type="ECO:0000256" key="5">
    <source>
        <dbReference type="SAM" id="MobiDB-lite"/>
    </source>
</evidence>
<feature type="transmembrane region" description="Helical" evidence="6">
    <location>
        <begin position="332"/>
        <end position="351"/>
    </location>
</feature>
<feature type="region of interest" description="Disordered" evidence="5">
    <location>
        <begin position="1"/>
        <end position="24"/>
    </location>
</feature>
<dbReference type="AlphaFoldDB" id="A0AA88KEM1"/>
<dbReference type="SUPFAM" id="SSF103481">
    <property type="entry name" value="Multidrug resistance efflux transporter EmrE"/>
    <property type="match status" value="1"/>
</dbReference>